<comment type="similarity">
    <text evidence="1 5">Belongs to the KptA/TPT1 family.</text>
</comment>
<evidence type="ECO:0000256" key="2">
    <source>
        <dbReference type="ARBA" id="ARBA00022679"/>
    </source>
</evidence>
<dbReference type="Proteomes" id="UP001293718">
    <property type="component" value="Unassembled WGS sequence"/>
</dbReference>
<evidence type="ECO:0000313" key="7">
    <source>
        <dbReference type="Proteomes" id="UP001293718"/>
    </source>
</evidence>
<gene>
    <name evidence="5" type="primary">kptA</name>
    <name evidence="6" type="ORF">SM757_33980</name>
</gene>
<evidence type="ECO:0000313" key="6">
    <source>
        <dbReference type="EMBL" id="MDZ5461596.1"/>
    </source>
</evidence>
<keyword evidence="2 5" id="KW-0808">Transferase</keyword>
<dbReference type="EMBL" id="JAXOJX010000129">
    <property type="protein sequence ID" value="MDZ5461596.1"/>
    <property type="molecule type" value="Genomic_DNA"/>
</dbReference>
<dbReference type="HAMAP" id="MF_00299">
    <property type="entry name" value="KptA"/>
    <property type="match status" value="1"/>
</dbReference>
<organism evidence="6 7">
    <name type="scientific">Azohydromonas lata</name>
    <dbReference type="NCBI Taxonomy" id="45677"/>
    <lineage>
        <taxon>Bacteria</taxon>
        <taxon>Pseudomonadati</taxon>
        <taxon>Pseudomonadota</taxon>
        <taxon>Betaproteobacteria</taxon>
        <taxon>Burkholderiales</taxon>
        <taxon>Sphaerotilaceae</taxon>
        <taxon>Azohydromonas</taxon>
    </lineage>
</organism>
<dbReference type="NCBIfam" id="NF002014">
    <property type="entry name" value="PRK00819.1-4"/>
    <property type="match status" value="1"/>
</dbReference>
<comment type="caution">
    <text evidence="6">The sequence shown here is derived from an EMBL/GenBank/DDBJ whole genome shotgun (WGS) entry which is preliminary data.</text>
</comment>
<dbReference type="InterPro" id="IPR022928">
    <property type="entry name" value="RNA_2'-PTrans_KptA"/>
</dbReference>
<accession>A0ABU5IRU1</accession>
<dbReference type="Gene3D" id="3.20.170.30">
    <property type="match status" value="1"/>
</dbReference>
<dbReference type="RefSeq" id="WP_322468717.1">
    <property type="nucleotide sequence ID" value="NZ_JAXOJX010000129.1"/>
</dbReference>
<evidence type="ECO:0000256" key="5">
    <source>
        <dbReference type="HAMAP-Rule" id="MF_00299"/>
    </source>
</evidence>
<dbReference type="SUPFAM" id="SSF56399">
    <property type="entry name" value="ADP-ribosylation"/>
    <property type="match status" value="1"/>
</dbReference>
<keyword evidence="3 5" id="KW-0520">NAD</keyword>
<dbReference type="InterPro" id="IPR002745">
    <property type="entry name" value="Ptrans_KptA/Tpt1"/>
</dbReference>
<dbReference type="InterPro" id="IPR042080">
    <property type="entry name" value="RNA_2'-PTrans_N"/>
</dbReference>
<dbReference type="Gene3D" id="1.10.10.970">
    <property type="entry name" value="RNA 2'-phosphotransferase, Tpt1/KptA family, N-terminal domain"/>
    <property type="match status" value="1"/>
</dbReference>
<evidence type="ECO:0000256" key="1">
    <source>
        <dbReference type="ARBA" id="ARBA00009836"/>
    </source>
</evidence>
<protein>
    <recommendedName>
        <fullName evidence="5">Probable RNA 2'-phosphotransferase</fullName>
        <ecNumber evidence="5">2.7.1.-</ecNumber>
    </recommendedName>
</protein>
<proteinExistence type="inferred from homology"/>
<dbReference type="InterPro" id="IPR042081">
    <property type="entry name" value="RNA_2'-PTrans_C"/>
</dbReference>
<name>A0ABU5IRU1_9BURK</name>
<dbReference type="PANTHER" id="PTHR12684:SF2">
    <property type="entry name" value="TRNA 2'-PHOSPHOTRANSFERASE 1"/>
    <property type="match status" value="1"/>
</dbReference>
<keyword evidence="7" id="KW-1185">Reference proteome</keyword>
<dbReference type="GO" id="GO:0016740">
    <property type="term" value="F:transferase activity"/>
    <property type="evidence" value="ECO:0007669"/>
    <property type="project" value="UniProtKB-KW"/>
</dbReference>
<dbReference type="PANTHER" id="PTHR12684">
    <property type="entry name" value="PUTATIVE PHOSPHOTRANSFERASE"/>
    <property type="match status" value="1"/>
</dbReference>
<comment type="function">
    <text evidence="4 5">Removes the 2'-phosphate from RNA via an intermediate in which the phosphate is ADP-ribosylated by NAD followed by a presumed transesterification to release the RNA and generate ADP-ribose 1''-2''-cyclic phosphate (APPR&gt;P). May function as an ADP-ribosylase.</text>
</comment>
<reference evidence="6 7" key="1">
    <citation type="submission" date="2023-11" db="EMBL/GenBank/DDBJ databases">
        <title>Draft genome of Azohydromonas lata strain H1 (DSM1123), a polyhydroxyalkanoate producer.</title>
        <authorList>
            <person name="Traversa D."/>
            <person name="D'Addabbo P."/>
            <person name="Pazzani C."/>
            <person name="Manzari C."/>
            <person name="Chiara M."/>
            <person name="Scrascia M."/>
        </authorList>
    </citation>
    <scope>NUCLEOTIDE SEQUENCE [LARGE SCALE GENOMIC DNA]</scope>
    <source>
        <strain evidence="6 7">H1</strain>
    </source>
</reference>
<evidence type="ECO:0000256" key="4">
    <source>
        <dbReference type="ARBA" id="ARBA00025212"/>
    </source>
</evidence>
<dbReference type="EC" id="2.7.1.-" evidence="5"/>
<evidence type="ECO:0000256" key="3">
    <source>
        <dbReference type="ARBA" id="ARBA00023027"/>
    </source>
</evidence>
<sequence>MSRLVQASKFLSFVLRHQPEAIGLALDAEGWGSVEDLVAGAARQGRQLSRELIEQVIAINDKKRFELSADGLRIRAVQGHSTRSVDRQFEPKQPPDVLFHGTASRFVAAITREGLKPGSRHYVHLSADEQTARTVGLRYGLPVVLVVDAARMHAQGFIFHQAENGVWLTARVPPAFLCRVG</sequence>
<dbReference type="Pfam" id="PF01885">
    <property type="entry name" value="PTS_2-RNA"/>
    <property type="match status" value="1"/>
</dbReference>